<reference evidence="2 3" key="1">
    <citation type="journal article" date="2017" name="Gigascience">
        <title>Draft genome of the honey bee ectoparasitic mite, Tropilaelaps mercedesae, is shaped by the parasitic life history.</title>
        <authorList>
            <person name="Dong X."/>
            <person name="Armstrong S.D."/>
            <person name="Xia D."/>
            <person name="Makepeace B.L."/>
            <person name="Darby A.C."/>
            <person name="Kadowaki T."/>
        </authorList>
    </citation>
    <scope>NUCLEOTIDE SEQUENCE [LARGE SCALE GENOMIC DNA]</scope>
    <source>
        <strain evidence="2">Wuxi-XJTLU</strain>
    </source>
</reference>
<comment type="caution">
    <text evidence="2">The sequence shown here is derived from an EMBL/GenBank/DDBJ whole genome shotgun (WGS) entry which is preliminary data.</text>
</comment>
<evidence type="ECO:0000256" key="1">
    <source>
        <dbReference type="SAM" id="MobiDB-lite"/>
    </source>
</evidence>
<dbReference type="Proteomes" id="UP000192247">
    <property type="component" value="Unassembled WGS sequence"/>
</dbReference>
<sequence length="329" mass="35445">MSEVRSRRRGGGRPRRNLSAGVDRGKLPTGRMQGVPIAPVAVESVGSAASSGITSIAGDLCLLTTDRKLISVKAKVLSHCDLSNAYGGRHMQPVPSGCAQSSAQMALQVDEESRLIEKLLTLLEVDADDASGQQLQARLIDSRGILKRGLEPWLFPLLSVADRWGARHLRDLLVAVFVDNVERVLQPMSGRHVNPFASLSGGVLKALLLPLLQRASGDQLRKVLDLLRECQTGVHGPSAVNASSNGSGRFSYSFRKDSHAGEGDGVHNDSRELSSSYACSSLPMAGICDKGKGDRLGRDRLRDRSAQDALALRKVTNLIEDRLEELCSH</sequence>
<keyword evidence="3" id="KW-1185">Reference proteome</keyword>
<name>A0A1V9Y223_9ACAR</name>
<dbReference type="AlphaFoldDB" id="A0A1V9Y223"/>
<dbReference type="InParanoid" id="A0A1V9Y223"/>
<evidence type="ECO:0000313" key="2">
    <source>
        <dbReference type="EMBL" id="OQR79760.1"/>
    </source>
</evidence>
<protein>
    <submittedName>
        <fullName evidence="2">Uncharacterized protein</fullName>
    </submittedName>
</protein>
<proteinExistence type="predicted"/>
<evidence type="ECO:0000313" key="3">
    <source>
        <dbReference type="Proteomes" id="UP000192247"/>
    </source>
</evidence>
<accession>A0A1V9Y223</accession>
<dbReference type="EMBL" id="MNPL01000725">
    <property type="protein sequence ID" value="OQR79760.1"/>
    <property type="molecule type" value="Genomic_DNA"/>
</dbReference>
<feature type="compositionally biased region" description="Basic residues" evidence="1">
    <location>
        <begin position="1"/>
        <end position="16"/>
    </location>
</feature>
<feature type="region of interest" description="Disordered" evidence="1">
    <location>
        <begin position="1"/>
        <end position="30"/>
    </location>
</feature>
<organism evidence="2 3">
    <name type="scientific">Tropilaelaps mercedesae</name>
    <dbReference type="NCBI Taxonomy" id="418985"/>
    <lineage>
        <taxon>Eukaryota</taxon>
        <taxon>Metazoa</taxon>
        <taxon>Ecdysozoa</taxon>
        <taxon>Arthropoda</taxon>
        <taxon>Chelicerata</taxon>
        <taxon>Arachnida</taxon>
        <taxon>Acari</taxon>
        <taxon>Parasitiformes</taxon>
        <taxon>Mesostigmata</taxon>
        <taxon>Gamasina</taxon>
        <taxon>Dermanyssoidea</taxon>
        <taxon>Laelapidae</taxon>
        <taxon>Tropilaelaps</taxon>
    </lineage>
</organism>
<gene>
    <name evidence="2" type="ORF">BIW11_05509</name>
</gene>